<comment type="catalytic activity">
    <reaction evidence="12">
        <text>oxaloacetate + H(+) = pyruvate + CO2</text>
        <dbReference type="Rhea" id="RHEA:15641"/>
        <dbReference type="ChEBI" id="CHEBI:15361"/>
        <dbReference type="ChEBI" id="CHEBI:15378"/>
        <dbReference type="ChEBI" id="CHEBI:16452"/>
        <dbReference type="ChEBI" id="CHEBI:16526"/>
        <dbReference type="EC" id="4.1.1.112"/>
    </reaction>
</comment>
<evidence type="ECO:0000256" key="10">
    <source>
        <dbReference type="ARBA" id="ARBA00030169"/>
    </source>
</evidence>
<comment type="caution">
    <text evidence="13">The sequence shown here is derived from an EMBL/GenBank/DDBJ whole genome shotgun (WGS) entry which is preliminary data.</text>
</comment>
<sequence length="208" mass="21872">MTTIDHGRILRLGSSTLFEAGRAAGATDILDPAIRPLWNGAAVCGPAYPVTCDSADNLAVHRAVELCEPGGVLMVNGWGVAAGYWGEILTAAAQFQGIAGVVIDGGARDLDGLRARGFPVFARTIGMRGAAKRSPGETGQRAKVGGVTVESGDLVVADTDGVLVVRRSMVSKVTADAEERVRYENELLNRVTKGERTLDLLQLRATLD</sequence>
<evidence type="ECO:0000256" key="9">
    <source>
        <dbReference type="ARBA" id="ARBA00029596"/>
    </source>
</evidence>
<dbReference type="Pfam" id="PF03737">
    <property type="entry name" value="RraA-like"/>
    <property type="match status" value="1"/>
</dbReference>
<comment type="cofactor">
    <cofactor evidence="2">
        <name>a divalent metal cation</name>
        <dbReference type="ChEBI" id="CHEBI:60240"/>
    </cofactor>
</comment>
<comment type="function">
    <text evidence="8">Catalyzes the aldol cleavage of 4-hydroxy-4-methyl-2-oxoglutarate (HMG) into 2 molecules of pyruvate. Also contains a secondary oxaloacetate (OAA) decarboxylase activity due to the common pyruvate enolate transition state formed following C-C bond cleavage in the retro-aldol and decarboxylation reactions.</text>
</comment>
<evidence type="ECO:0000256" key="6">
    <source>
        <dbReference type="ARBA" id="ARBA00012947"/>
    </source>
</evidence>
<evidence type="ECO:0000256" key="5">
    <source>
        <dbReference type="ARBA" id="ARBA00012213"/>
    </source>
</evidence>
<dbReference type="InterPro" id="IPR005493">
    <property type="entry name" value="RraA/RraA-like"/>
</dbReference>
<evidence type="ECO:0000256" key="4">
    <source>
        <dbReference type="ARBA" id="ARBA00011233"/>
    </source>
</evidence>
<organism evidence="13 14">
    <name type="scientific">Actinoplanes couchii</name>
    <dbReference type="NCBI Taxonomy" id="403638"/>
    <lineage>
        <taxon>Bacteria</taxon>
        <taxon>Bacillati</taxon>
        <taxon>Actinomycetota</taxon>
        <taxon>Actinomycetes</taxon>
        <taxon>Micromonosporales</taxon>
        <taxon>Micromonosporaceae</taxon>
        <taxon>Actinoplanes</taxon>
    </lineage>
</organism>
<dbReference type="EC" id="4.1.3.17" evidence="5"/>
<evidence type="ECO:0000256" key="3">
    <source>
        <dbReference type="ARBA" id="ARBA00008621"/>
    </source>
</evidence>
<dbReference type="SUPFAM" id="SSF89562">
    <property type="entry name" value="RraA-like"/>
    <property type="match status" value="1"/>
</dbReference>
<reference evidence="13 14" key="1">
    <citation type="submission" date="2021-01" db="EMBL/GenBank/DDBJ databases">
        <title>Whole genome shotgun sequence of Actinoplanes couchii NBRC 106145.</title>
        <authorList>
            <person name="Komaki H."/>
            <person name="Tamura T."/>
        </authorList>
    </citation>
    <scope>NUCLEOTIDE SEQUENCE [LARGE SCALE GENOMIC DNA]</scope>
    <source>
        <strain evidence="13 14">NBRC 106145</strain>
    </source>
</reference>
<dbReference type="PANTHER" id="PTHR33254">
    <property type="entry name" value="4-HYDROXY-4-METHYL-2-OXOGLUTARATE ALDOLASE 3-RELATED"/>
    <property type="match status" value="1"/>
</dbReference>
<accession>A0ABQ3XSJ9</accession>
<comment type="similarity">
    <text evidence="3">Belongs to the class II aldolase/RraA-like family.</text>
</comment>
<gene>
    <name evidence="13" type="ORF">Aco03nite_098910</name>
</gene>
<evidence type="ECO:0000256" key="2">
    <source>
        <dbReference type="ARBA" id="ARBA00001968"/>
    </source>
</evidence>
<dbReference type="CDD" id="cd16841">
    <property type="entry name" value="RraA_family"/>
    <property type="match status" value="1"/>
</dbReference>
<evidence type="ECO:0000256" key="8">
    <source>
        <dbReference type="ARBA" id="ARBA00025046"/>
    </source>
</evidence>
<comment type="catalytic activity">
    <reaction evidence="1">
        <text>4-hydroxy-4-methyl-2-oxoglutarate = 2 pyruvate</text>
        <dbReference type="Rhea" id="RHEA:22748"/>
        <dbReference type="ChEBI" id="CHEBI:15361"/>
        <dbReference type="ChEBI" id="CHEBI:58276"/>
        <dbReference type="EC" id="4.1.3.17"/>
    </reaction>
</comment>
<dbReference type="Gene3D" id="3.50.30.40">
    <property type="entry name" value="Ribonuclease E inhibitor RraA/RraA-like"/>
    <property type="match status" value="1"/>
</dbReference>
<proteinExistence type="inferred from homology"/>
<evidence type="ECO:0000256" key="7">
    <source>
        <dbReference type="ARBA" id="ARBA00016549"/>
    </source>
</evidence>
<evidence type="ECO:0000256" key="1">
    <source>
        <dbReference type="ARBA" id="ARBA00001342"/>
    </source>
</evidence>
<name>A0ABQ3XSJ9_9ACTN</name>
<evidence type="ECO:0000313" key="14">
    <source>
        <dbReference type="Proteomes" id="UP000612282"/>
    </source>
</evidence>
<evidence type="ECO:0000313" key="13">
    <source>
        <dbReference type="EMBL" id="GID61487.1"/>
    </source>
</evidence>
<dbReference type="PANTHER" id="PTHR33254:SF4">
    <property type="entry name" value="4-HYDROXY-4-METHYL-2-OXOGLUTARATE ALDOLASE 3-RELATED"/>
    <property type="match status" value="1"/>
</dbReference>
<protein>
    <recommendedName>
        <fullName evidence="7">Putative 4-hydroxy-4-methyl-2-oxoglutarate aldolase</fullName>
        <ecNumber evidence="6">4.1.1.112</ecNumber>
        <ecNumber evidence="5">4.1.3.17</ecNumber>
    </recommendedName>
    <alternativeName>
        <fullName evidence="11">Oxaloacetate decarboxylase</fullName>
    </alternativeName>
    <alternativeName>
        <fullName evidence="9">Regulator of ribonuclease activity homolog</fullName>
    </alternativeName>
    <alternativeName>
        <fullName evidence="10">RraA-like protein</fullName>
    </alternativeName>
</protein>
<evidence type="ECO:0000256" key="12">
    <source>
        <dbReference type="ARBA" id="ARBA00047973"/>
    </source>
</evidence>
<dbReference type="Proteomes" id="UP000612282">
    <property type="component" value="Unassembled WGS sequence"/>
</dbReference>
<dbReference type="EC" id="4.1.1.112" evidence="6"/>
<dbReference type="EMBL" id="BOMG01000128">
    <property type="protein sequence ID" value="GID61487.1"/>
    <property type="molecule type" value="Genomic_DNA"/>
</dbReference>
<comment type="subunit">
    <text evidence="4">Homotrimer.</text>
</comment>
<evidence type="ECO:0000256" key="11">
    <source>
        <dbReference type="ARBA" id="ARBA00032305"/>
    </source>
</evidence>
<keyword evidence="14" id="KW-1185">Reference proteome</keyword>
<dbReference type="InterPro" id="IPR036704">
    <property type="entry name" value="RraA/RraA-like_sf"/>
</dbReference>
<dbReference type="RefSeq" id="WP_203809520.1">
    <property type="nucleotide sequence ID" value="NZ_BAAAQE010000015.1"/>
</dbReference>